<proteinExistence type="predicted"/>
<organism evidence="3 4">
    <name type="scientific">Holothuria leucospilota</name>
    <name type="common">Black long sea cucumber</name>
    <name type="synonym">Mertensiothuria leucospilota</name>
    <dbReference type="NCBI Taxonomy" id="206669"/>
    <lineage>
        <taxon>Eukaryota</taxon>
        <taxon>Metazoa</taxon>
        <taxon>Echinodermata</taxon>
        <taxon>Eleutherozoa</taxon>
        <taxon>Echinozoa</taxon>
        <taxon>Holothuroidea</taxon>
        <taxon>Aspidochirotacea</taxon>
        <taxon>Aspidochirotida</taxon>
        <taxon>Holothuriidae</taxon>
        <taxon>Holothuria</taxon>
    </lineage>
</organism>
<evidence type="ECO:0000256" key="1">
    <source>
        <dbReference type="SAM" id="MobiDB-lite"/>
    </source>
</evidence>
<dbReference type="InterPro" id="IPR009764">
    <property type="entry name" value="OCIA_dom"/>
</dbReference>
<feature type="compositionally biased region" description="Polar residues" evidence="1">
    <location>
        <begin position="1"/>
        <end position="10"/>
    </location>
</feature>
<gene>
    <name evidence="3" type="ORF">HOLleu_15676</name>
</gene>
<dbReference type="PANTHER" id="PTHR13336:SF3">
    <property type="entry name" value="OCIA DOMAIN-CONTAINING PROTEIN 1"/>
    <property type="match status" value="1"/>
</dbReference>
<dbReference type="EMBL" id="JAIZAY010000007">
    <property type="protein sequence ID" value="KAJ8038294.1"/>
    <property type="molecule type" value="Genomic_DNA"/>
</dbReference>
<evidence type="ECO:0000313" key="3">
    <source>
        <dbReference type="EMBL" id="KAJ8038294.1"/>
    </source>
</evidence>
<evidence type="ECO:0000313" key="4">
    <source>
        <dbReference type="Proteomes" id="UP001152320"/>
    </source>
</evidence>
<protein>
    <submittedName>
        <fullName evidence="3">OCIA domain-containing protein 1</fullName>
    </submittedName>
</protein>
<keyword evidence="4" id="KW-1185">Reference proteome</keyword>
<accession>A0A9Q1H9T3</accession>
<reference evidence="3" key="1">
    <citation type="submission" date="2021-10" db="EMBL/GenBank/DDBJ databases">
        <title>Tropical sea cucumber genome reveals ecological adaptation and Cuvierian tubules defense mechanism.</title>
        <authorList>
            <person name="Chen T."/>
        </authorList>
    </citation>
    <scope>NUCLEOTIDE SEQUENCE</scope>
    <source>
        <strain evidence="3">Nanhai2018</strain>
        <tissue evidence="3">Muscle</tissue>
    </source>
</reference>
<sequence>MASSDGQFPSSRPPAHSFPTRGSGQVDPHRQPRYVPNDQEARVLLDCQKESFYYRALPMGLLAGSGVFALIQRGILTTKTRFGPLPKVFFGGFCGYVLGKMSYISTCKQKFLKLENSPIADMLRKGGSPGAIAASTQFGVENWGSQPISDQSMYSSGGGTGNANISDDYSANLDIDTSYGGQDVTLENYDQSQHVNIQGEISNEKKPQMTMTYDQLRKENREKTSQQYREVLPGHYMKNQPSEPEPSKAPLSNRVDDDEFTLGRSKKLRRNAYGDLISDE</sequence>
<dbReference type="PANTHER" id="PTHR13336">
    <property type="entry name" value="OVARIAN CARCINOMA IMMUNOREACTIVE ANTIGEN"/>
    <property type="match status" value="1"/>
</dbReference>
<name>A0A9Q1H9T3_HOLLE</name>
<feature type="region of interest" description="Disordered" evidence="1">
    <location>
        <begin position="233"/>
        <end position="280"/>
    </location>
</feature>
<comment type="caution">
    <text evidence="3">The sequence shown here is derived from an EMBL/GenBank/DDBJ whole genome shotgun (WGS) entry which is preliminary data.</text>
</comment>
<evidence type="ECO:0000259" key="2">
    <source>
        <dbReference type="Pfam" id="PF07051"/>
    </source>
</evidence>
<feature type="region of interest" description="Disordered" evidence="1">
    <location>
        <begin position="1"/>
        <end position="35"/>
    </location>
</feature>
<dbReference type="Proteomes" id="UP001152320">
    <property type="component" value="Chromosome 7"/>
</dbReference>
<dbReference type="Pfam" id="PF07051">
    <property type="entry name" value="OCIA"/>
    <property type="match status" value="1"/>
</dbReference>
<dbReference type="AlphaFoldDB" id="A0A9Q1H9T3"/>
<feature type="domain" description="OCIA" evidence="2">
    <location>
        <begin position="33"/>
        <end position="118"/>
    </location>
</feature>
<dbReference type="OrthoDB" id="6513616at2759"/>
<dbReference type="GO" id="GO:0005768">
    <property type="term" value="C:endosome"/>
    <property type="evidence" value="ECO:0007669"/>
    <property type="project" value="TreeGrafter"/>
</dbReference>
<dbReference type="InterPro" id="IPR040187">
    <property type="entry name" value="OCAD1/2"/>
</dbReference>